<dbReference type="Gene3D" id="3.30.9.10">
    <property type="entry name" value="D-Amino Acid Oxidase, subunit A, domain 2"/>
    <property type="match status" value="1"/>
</dbReference>
<protein>
    <recommendedName>
        <fullName evidence="7">D-amino-acid oxidase</fullName>
        <ecNumber evidence="6">1.4.3.3</ecNumber>
    </recommendedName>
</protein>
<sequence length="355" mass="39859">MQAGIVGMGIMGRLLALALHNAGWQVTLFDQSFGASNCSLAAAGLLTPFSELDKATALISYLGQESIGIHWPRIIEQLSASVYFQRSGTLVVCHPRDQAEWQIFSRRIASQMVQNRSFFKPLNKTDLRQLEPELTQFESAYYFPDEGHIDCQSLMSALQNYFDINNLTLHVNTAVIAIAPRSITTNISTHHFDLVFDCRGLGAHETFNNLRALRGELIWLHAPEVQLKRPLRVLHPRYNLYIVPRPGNVYLVGASEIEANDLSPISVRTTLELLTAAYYVHAGFSEARIIKTVTHCRPTLFNHLPCIKSTDGLIAVNGLYRHGYLIAPALAEEILRSLSGQHQSIRYPEIWECFT</sequence>
<evidence type="ECO:0000256" key="3">
    <source>
        <dbReference type="ARBA" id="ARBA00022630"/>
    </source>
</evidence>
<keyword evidence="11" id="KW-1185">Reference proteome</keyword>
<feature type="domain" description="FAD dependent oxidoreductase" evidence="9">
    <location>
        <begin position="5"/>
        <end position="334"/>
    </location>
</feature>
<dbReference type="PATRIC" id="fig|466.6.peg.3121"/>
<keyword evidence="4" id="KW-0274">FAD</keyword>
<organism evidence="10 11">
    <name type="scientific">Legionella maceachernii</name>
    <dbReference type="NCBI Taxonomy" id="466"/>
    <lineage>
        <taxon>Bacteria</taxon>
        <taxon>Pseudomonadati</taxon>
        <taxon>Pseudomonadota</taxon>
        <taxon>Gammaproteobacteria</taxon>
        <taxon>Legionellales</taxon>
        <taxon>Legionellaceae</taxon>
        <taxon>Legionella</taxon>
    </lineage>
</organism>
<evidence type="ECO:0000313" key="10">
    <source>
        <dbReference type="EMBL" id="KTD24038.1"/>
    </source>
</evidence>
<dbReference type="GO" id="GO:0046416">
    <property type="term" value="P:D-amino acid metabolic process"/>
    <property type="evidence" value="ECO:0007669"/>
    <property type="project" value="InterPro"/>
</dbReference>
<dbReference type="GO" id="GO:0003884">
    <property type="term" value="F:D-amino-acid oxidase activity"/>
    <property type="evidence" value="ECO:0007669"/>
    <property type="project" value="UniProtKB-EC"/>
</dbReference>
<dbReference type="OrthoDB" id="9790035at2"/>
<dbReference type="SUPFAM" id="SSF54373">
    <property type="entry name" value="FAD-linked reductases, C-terminal domain"/>
    <property type="match status" value="1"/>
</dbReference>
<dbReference type="EC" id="1.4.3.3" evidence="6"/>
<accession>A0A0W0VWM8</accession>
<evidence type="ECO:0000256" key="5">
    <source>
        <dbReference type="ARBA" id="ARBA00023002"/>
    </source>
</evidence>
<gene>
    <name evidence="10" type="ORF">Lmac_2911</name>
</gene>
<dbReference type="GO" id="GO:0071949">
    <property type="term" value="F:FAD binding"/>
    <property type="evidence" value="ECO:0007669"/>
    <property type="project" value="InterPro"/>
</dbReference>
<comment type="catalytic activity">
    <reaction evidence="8">
        <text>a D-alpha-amino acid + O2 + H2O = a 2-oxocarboxylate + H2O2 + NH4(+)</text>
        <dbReference type="Rhea" id="RHEA:21816"/>
        <dbReference type="ChEBI" id="CHEBI:15377"/>
        <dbReference type="ChEBI" id="CHEBI:15379"/>
        <dbReference type="ChEBI" id="CHEBI:16240"/>
        <dbReference type="ChEBI" id="CHEBI:28938"/>
        <dbReference type="ChEBI" id="CHEBI:35179"/>
        <dbReference type="ChEBI" id="CHEBI:59871"/>
        <dbReference type="EC" id="1.4.3.3"/>
    </reaction>
    <physiologicalReaction direction="left-to-right" evidence="8">
        <dbReference type="Rhea" id="RHEA:21817"/>
    </physiologicalReaction>
</comment>
<comment type="caution">
    <text evidence="10">The sequence shown here is derived from an EMBL/GenBank/DDBJ whole genome shotgun (WGS) entry which is preliminary data.</text>
</comment>
<keyword evidence="3" id="KW-0285">Flavoprotein</keyword>
<comment type="similarity">
    <text evidence="2">Belongs to the DAMOX/DASOX family.</text>
</comment>
<evidence type="ECO:0000256" key="2">
    <source>
        <dbReference type="ARBA" id="ARBA00006730"/>
    </source>
</evidence>
<dbReference type="Proteomes" id="UP000054908">
    <property type="component" value="Unassembled WGS sequence"/>
</dbReference>
<name>A0A0W0VWM8_9GAMM</name>
<dbReference type="InterPro" id="IPR023209">
    <property type="entry name" value="DAO"/>
</dbReference>
<dbReference type="SUPFAM" id="SSF51971">
    <property type="entry name" value="Nucleotide-binding domain"/>
    <property type="match status" value="1"/>
</dbReference>
<keyword evidence="5" id="KW-0560">Oxidoreductase</keyword>
<evidence type="ECO:0000256" key="7">
    <source>
        <dbReference type="ARBA" id="ARBA00039751"/>
    </source>
</evidence>
<reference evidence="10 11" key="1">
    <citation type="submission" date="2015-11" db="EMBL/GenBank/DDBJ databases">
        <title>Genomic analysis of 38 Legionella species identifies large and diverse effector repertoires.</title>
        <authorList>
            <person name="Burstein D."/>
            <person name="Amaro F."/>
            <person name="Zusman T."/>
            <person name="Lifshitz Z."/>
            <person name="Cohen O."/>
            <person name="Gilbert J.A."/>
            <person name="Pupko T."/>
            <person name="Shuman H.A."/>
            <person name="Segal G."/>
        </authorList>
    </citation>
    <scope>NUCLEOTIDE SEQUENCE [LARGE SCALE GENOMIC DNA]</scope>
    <source>
        <strain evidence="10 11">PX-1-G2-E2</strain>
    </source>
</reference>
<dbReference type="RefSeq" id="WP_058453589.1">
    <property type="nucleotide sequence ID" value="NZ_CAAAIB010000001.1"/>
</dbReference>
<comment type="cofactor">
    <cofactor evidence="1">
        <name>FAD</name>
        <dbReference type="ChEBI" id="CHEBI:57692"/>
    </cofactor>
</comment>
<dbReference type="AlphaFoldDB" id="A0A0W0VWM8"/>
<dbReference type="InterPro" id="IPR036188">
    <property type="entry name" value="FAD/NAD-bd_sf"/>
</dbReference>
<evidence type="ECO:0000256" key="6">
    <source>
        <dbReference type="ARBA" id="ARBA00039101"/>
    </source>
</evidence>
<dbReference type="InterPro" id="IPR006076">
    <property type="entry name" value="FAD-dep_OxRdtase"/>
</dbReference>
<dbReference type="Gene3D" id="3.50.50.60">
    <property type="entry name" value="FAD/NAD(P)-binding domain"/>
    <property type="match status" value="1"/>
</dbReference>
<evidence type="ECO:0000256" key="1">
    <source>
        <dbReference type="ARBA" id="ARBA00001974"/>
    </source>
</evidence>
<evidence type="ECO:0000313" key="11">
    <source>
        <dbReference type="Proteomes" id="UP000054908"/>
    </source>
</evidence>
<dbReference type="Pfam" id="PF01266">
    <property type="entry name" value="DAO"/>
    <property type="match status" value="1"/>
</dbReference>
<proteinExistence type="inferred from homology"/>
<dbReference type="PANTHER" id="PTHR11530">
    <property type="entry name" value="D-AMINO ACID OXIDASE"/>
    <property type="match status" value="1"/>
</dbReference>
<evidence type="ECO:0000256" key="4">
    <source>
        <dbReference type="ARBA" id="ARBA00022827"/>
    </source>
</evidence>
<dbReference type="PANTHER" id="PTHR11530:SF11">
    <property type="entry name" value="D-ASPARTATE OXIDASE"/>
    <property type="match status" value="1"/>
</dbReference>
<dbReference type="STRING" id="466.Lmac_2911"/>
<dbReference type="EMBL" id="LNYL01000051">
    <property type="protein sequence ID" value="KTD24038.1"/>
    <property type="molecule type" value="Genomic_DNA"/>
</dbReference>
<evidence type="ECO:0000259" key="9">
    <source>
        <dbReference type="Pfam" id="PF01266"/>
    </source>
</evidence>
<evidence type="ECO:0000256" key="8">
    <source>
        <dbReference type="ARBA" id="ARBA00049547"/>
    </source>
</evidence>